<evidence type="ECO:0008006" key="3">
    <source>
        <dbReference type="Google" id="ProtNLM"/>
    </source>
</evidence>
<dbReference type="Proteomes" id="UP001597116">
    <property type="component" value="Unassembled WGS sequence"/>
</dbReference>
<evidence type="ECO:0000313" key="1">
    <source>
        <dbReference type="EMBL" id="MFD1145432.1"/>
    </source>
</evidence>
<sequence>MVTRKLIICLGLLVTNCTQQVIPDVPIQQATKSLSYYLPSDYDISIPEGQAWIARHLDSRFIREQQLDWKLAEDFGYYLDVPFKRTYRGPALKGVFENNELAKLDQTKTDWWFRIAKINSYYQPYIVCYIPFKEFTKRKINNRKSMRDYSKQASYSGLNLSFDEKGILNGGSEVTNGHSQNISLSSTKLPSTQLEEIKKEIGSD</sequence>
<evidence type="ECO:0000313" key="2">
    <source>
        <dbReference type="Proteomes" id="UP001597116"/>
    </source>
</evidence>
<name>A0ABW3QH62_9BACT</name>
<organism evidence="1 2">
    <name type="scientific">Larkinella insperata</name>
    <dbReference type="NCBI Taxonomy" id="332158"/>
    <lineage>
        <taxon>Bacteria</taxon>
        <taxon>Pseudomonadati</taxon>
        <taxon>Bacteroidota</taxon>
        <taxon>Cytophagia</taxon>
        <taxon>Cytophagales</taxon>
        <taxon>Spirosomataceae</taxon>
        <taxon>Larkinella</taxon>
    </lineage>
</organism>
<proteinExistence type="predicted"/>
<comment type="caution">
    <text evidence="1">The sequence shown here is derived from an EMBL/GenBank/DDBJ whole genome shotgun (WGS) entry which is preliminary data.</text>
</comment>
<dbReference type="RefSeq" id="WP_379885762.1">
    <property type="nucleotide sequence ID" value="NZ_JBHTLP010000045.1"/>
</dbReference>
<dbReference type="EMBL" id="JBHTLP010000045">
    <property type="protein sequence ID" value="MFD1145432.1"/>
    <property type="molecule type" value="Genomic_DNA"/>
</dbReference>
<reference evidence="2" key="1">
    <citation type="journal article" date="2019" name="Int. J. Syst. Evol. Microbiol.">
        <title>The Global Catalogue of Microorganisms (GCM) 10K type strain sequencing project: providing services to taxonomists for standard genome sequencing and annotation.</title>
        <authorList>
            <consortium name="The Broad Institute Genomics Platform"/>
            <consortium name="The Broad Institute Genome Sequencing Center for Infectious Disease"/>
            <person name="Wu L."/>
            <person name="Ma J."/>
        </authorList>
    </citation>
    <scope>NUCLEOTIDE SEQUENCE [LARGE SCALE GENOMIC DNA]</scope>
    <source>
        <strain evidence="2">CCUG 55608</strain>
    </source>
</reference>
<keyword evidence="2" id="KW-1185">Reference proteome</keyword>
<gene>
    <name evidence="1" type="ORF">ACFQ4C_30175</name>
</gene>
<accession>A0ABW3QH62</accession>
<protein>
    <recommendedName>
        <fullName evidence="3">DUF4136 domain-containing protein</fullName>
    </recommendedName>
</protein>